<evidence type="ECO:0000313" key="8">
    <source>
        <dbReference type="Proteomes" id="UP000576368"/>
    </source>
</evidence>
<dbReference type="InterPro" id="IPR013325">
    <property type="entry name" value="RNA_pol_sigma_r2"/>
</dbReference>
<proteinExistence type="inferred from homology"/>
<dbReference type="SUPFAM" id="SSF88946">
    <property type="entry name" value="Sigma2 domain of RNA polymerase sigma factors"/>
    <property type="match status" value="1"/>
</dbReference>
<protein>
    <submittedName>
        <fullName evidence="6 7">RNA polymerase sigma-70 factor</fullName>
    </submittedName>
</protein>
<dbReference type="GO" id="GO:0003677">
    <property type="term" value="F:DNA binding"/>
    <property type="evidence" value="ECO:0007669"/>
    <property type="project" value="InterPro"/>
</dbReference>
<dbReference type="NCBIfam" id="TIGR02985">
    <property type="entry name" value="Sig70_bacteroi1"/>
    <property type="match status" value="1"/>
</dbReference>
<keyword evidence="3" id="KW-0731">Sigma factor</keyword>
<reference evidence="7 9" key="1">
    <citation type="submission" date="2019-09" db="EMBL/GenBank/DDBJ databases">
        <title>Butyricimonas paravirosa DSM 105722 (=214-4 = JCM 18677 = CCUG 65563).</title>
        <authorList>
            <person name="Le Roy T."/>
            <person name="Cani P.D."/>
        </authorList>
    </citation>
    <scope>NUCLEOTIDE SEQUENCE [LARGE SCALE GENOMIC DNA]</scope>
    <source>
        <strain evidence="7 9">DSM 105722</strain>
    </source>
</reference>
<evidence type="ECO:0000313" key="9">
    <source>
        <dbReference type="Proteomes" id="UP001302374"/>
    </source>
</evidence>
<dbReference type="SUPFAM" id="SSF88659">
    <property type="entry name" value="Sigma3 and sigma4 domains of RNA polymerase sigma factors"/>
    <property type="match status" value="1"/>
</dbReference>
<dbReference type="PANTHER" id="PTHR43133:SF46">
    <property type="entry name" value="RNA POLYMERASE SIGMA-70 FACTOR ECF SUBFAMILY"/>
    <property type="match status" value="1"/>
</dbReference>
<evidence type="ECO:0000256" key="2">
    <source>
        <dbReference type="ARBA" id="ARBA00023015"/>
    </source>
</evidence>
<dbReference type="SMART" id="SM00421">
    <property type="entry name" value="HTH_LUXR"/>
    <property type="match status" value="1"/>
</dbReference>
<dbReference type="NCBIfam" id="TIGR02937">
    <property type="entry name" value="sigma70-ECF"/>
    <property type="match status" value="1"/>
</dbReference>
<dbReference type="InterPro" id="IPR013324">
    <property type="entry name" value="RNA_pol_sigma_r3/r4-like"/>
</dbReference>
<dbReference type="EMBL" id="JAATLI010000012">
    <property type="protein sequence ID" value="NJC19723.1"/>
    <property type="molecule type" value="Genomic_DNA"/>
</dbReference>
<dbReference type="Proteomes" id="UP000576368">
    <property type="component" value="Unassembled WGS sequence"/>
</dbReference>
<keyword evidence="4" id="KW-0804">Transcription</keyword>
<reference evidence="6 8" key="2">
    <citation type="submission" date="2020-03" db="EMBL/GenBank/DDBJ databases">
        <title>Genomic Encyclopedia of Type Strains, Phase IV (KMG-IV): sequencing the most valuable type-strain genomes for metagenomic binning, comparative biology and taxonomic classification.</title>
        <authorList>
            <person name="Goeker M."/>
        </authorList>
    </citation>
    <scope>NUCLEOTIDE SEQUENCE [LARGE SCALE GENOMIC DNA]</scope>
    <source>
        <strain evidence="6 8">DSM 105722</strain>
    </source>
</reference>
<gene>
    <name evidence="7" type="ORF">F1644_04805</name>
    <name evidence="6" type="ORF">GGR15_003359</name>
</gene>
<evidence type="ECO:0000313" key="7">
    <source>
        <dbReference type="EMBL" id="WOF11630.1"/>
    </source>
</evidence>
<evidence type="ECO:0000256" key="4">
    <source>
        <dbReference type="ARBA" id="ARBA00023163"/>
    </source>
</evidence>
<dbReference type="GeneID" id="86890592"/>
<keyword evidence="2" id="KW-0805">Transcription regulation</keyword>
<evidence type="ECO:0000256" key="1">
    <source>
        <dbReference type="ARBA" id="ARBA00010641"/>
    </source>
</evidence>
<dbReference type="InterPro" id="IPR014327">
    <property type="entry name" value="RNA_pol_sigma70_bacteroid"/>
</dbReference>
<dbReference type="GO" id="GO:0006352">
    <property type="term" value="P:DNA-templated transcription initiation"/>
    <property type="evidence" value="ECO:0007669"/>
    <property type="project" value="InterPro"/>
</dbReference>
<dbReference type="InterPro" id="IPR013249">
    <property type="entry name" value="RNA_pol_sigma70_r4_t2"/>
</dbReference>
<evidence type="ECO:0000256" key="3">
    <source>
        <dbReference type="ARBA" id="ARBA00023082"/>
    </source>
</evidence>
<dbReference type="InterPro" id="IPR039425">
    <property type="entry name" value="RNA_pol_sigma-70-like"/>
</dbReference>
<dbReference type="RefSeq" id="WP_087422115.1">
    <property type="nucleotide sequence ID" value="NZ_BMPA01000011.1"/>
</dbReference>
<organism evidence="6 8">
    <name type="scientific">Butyricimonas paravirosa</name>
    <dbReference type="NCBI Taxonomy" id="1472417"/>
    <lineage>
        <taxon>Bacteria</taxon>
        <taxon>Pseudomonadati</taxon>
        <taxon>Bacteroidota</taxon>
        <taxon>Bacteroidia</taxon>
        <taxon>Bacteroidales</taxon>
        <taxon>Odoribacteraceae</taxon>
        <taxon>Butyricimonas</taxon>
    </lineage>
</organism>
<dbReference type="Gene3D" id="1.10.1740.10">
    <property type="match status" value="1"/>
</dbReference>
<dbReference type="Pfam" id="PF08281">
    <property type="entry name" value="Sigma70_r4_2"/>
    <property type="match status" value="1"/>
</dbReference>
<dbReference type="EMBL" id="CP043839">
    <property type="protein sequence ID" value="WOF11630.1"/>
    <property type="molecule type" value="Genomic_DNA"/>
</dbReference>
<dbReference type="AlphaFoldDB" id="A0A7X6BLP2"/>
<accession>A0A7X6BLP2</accession>
<dbReference type="InterPro" id="IPR000792">
    <property type="entry name" value="Tscrpt_reg_LuxR_C"/>
</dbReference>
<feature type="domain" description="HTH luxR-type" evidence="5">
    <location>
        <begin position="128"/>
        <end position="185"/>
    </location>
</feature>
<dbReference type="InterPro" id="IPR036388">
    <property type="entry name" value="WH-like_DNA-bd_sf"/>
</dbReference>
<dbReference type="InterPro" id="IPR007627">
    <property type="entry name" value="RNA_pol_sigma70_r2"/>
</dbReference>
<keyword evidence="9" id="KW-1185">Reference proteome</keyword>
<name>A0A7X6BLP2_9BACT</name>
<dbReference type="PANTHER" id="PTHR43133">
    <property type="entry name" value="RNA POLYMERASE ECF-TYPE SIGMA FACTO"/>
    <property type="match status" value="1"/>
</dbReference>
<evidence type="ECO:0000259" key="5">
    <source>
        <dbReference type="SMART" id="SM00421"/>
    </source>
</evidence>
<evidence type="ECO:0000313" key="6">
    <source>
        <dbReference type="EMBL" id="NJC19723.1"/>
    </source>
</evidence>
<sequence>MSDYLGGVINGINDKTEEAFKYLYNTFYASLCRYANRFVGEFMDEEDVVQEIFVKLWEREGKFENMRAVSAYLYRSVHNACLVYIRDQKEKRQEELIQHLGEVMTFDSTDNEQLLIEEEYYRQIFTVLNSLSDQRRVIVEMTMKGMRNEEIAQSLHVSVNTVKTLKKKAYVYLRENLSREGWMFLFTFL</sequence>
<dbReference type="InterPro" id="IPR014284">
    <property type="entry name" value="RNA_pol_sigma-70_dom"/>
</dbReference>
<comment type="similarity">
    <text evidence="1">Belongs to the sigma-70 factor family. ECF subfamily.</text>
</comment>
<dbReference type="Pfam" id="PF04542">
    <property type="entry name" value="Sigma70_r2"/>
    <property type="match status" value="1"/>
</dbReference>
<dbReference type="Proteomes" id="UP001302374">
    <property type="component" value="Chromosome"/>
</dbReference>
<dbReference type="GO" id="GO:0016987">
    <property type="term" value="F:sigma factor activity"/>
    <property type="evidence" value="ECO:0007669"/>
    <property type="project" value="UniProtKB-KW"/>
</dbReference>
<dbReference type="Gene3D" id="1.10.10.10">
    <property type="entry name" value="Winged helix-like DNA-binding domain superfamily/Winged helix DNA-binding domain"/>
    <property type="match status" value="1"/>
</dbReference>